<evidence type="ECO:0000313" key="2">
    <source>
        <dbReference type="EMBL" id="MCY9594475.1"/>
    </source>
</evidence>
<dbReference type="OrthoDB" id="2622545at2"/>
<sequence length="76" mass="8966">MEGNKTQEIEYEQPILAESDLVHENEEESHYLPPRSSVHPSERAKVTRWFYRLLLFLFILLVMGLGWWGIRYTSGA</sequence>
<evidence type="ECO:0000313" key="4">
    <source>
        <dbReference type="Proteomes" id="UP000288943"/>
    </source>
</evidence>
<dbReference type="EMBL" id="JAMDMJ010000001">
    <property type="protein sequence ID" value="MCY9594475.1"/>
    <property type="molecule type" value="Genomic_DNA"/>
</dbReference>
<keyword evidence="5" id="KW-1185">Reference proteome</keyword>
<organism evidence="3 4">
    <name type="scientific">Paenibacillus chitinolyticus</name>
    <dbReference type="NCBI Taxonomy" id="79263"/>
    <lineage>
        <taxon>Bacteria</taxon>
        <taxon>Bacillati</taxon>
        <taxon>Bacillota</taxon>
        <taxon>Bacilli</taxon>
        <taxon>Bacillales</taxon>
        <taxon>Paenibacillaceae</taxon>
        <taxon>Paenibacillus</taxon>
    </lineage>
</organism>
<protein>
    <submittedName>
        <fullName evidence="3">Uncharacterized protein</fullName>
    </submittedName>
</protein>
<dbReference type="EMBL" id="CP026520">
    <property type="protein sequence ID" value="QAV18278.1"/>
    <property type="molecule type" value="Genomic_DNA"/>
</dbReference>
<gene>
    <name evidence="2" type="ORF">M5X16_01605</name>
    <name evidence="3" type="ORF">PC41400_11615</name>
</gene>
<keyword evidence="1" id="KW-1133">Transmembrane helix</keyword>
<evidence type="ECO:0000256" key="1">
    <source>
        <dbReference type="SAM" id="Phobius"/>
    </source>
</evidence>
<keyword evidence="1" id="KW-0812">Transmembrane</keyword>
<dbReference type="AlphaFoldDB" id="A0A410WV53"/>
<accession>A0A410WV53</accession>
<evidence type="ECO:0000313" key="5">
    <source>
        <dbReference type="Proteomes" id="UP001527202"/>
    </source>
</evidence>
<dbReference type="Proteomes" id="UP000288943">
    <property type="component" value="Chromosome"/>
</dbReference>
<name>A0A410WV53_9BACL</name>
<keyword evidence="1" id="KW-0472">Membrane</keyword>
<dbReference type="RefSeq" id="WP_042228501.1">
    <property type="nucleotide sequence ID" value="NZ_BQWH01000008.1"/>
</dbReference>
<dbReference type="GeneID" id="95375456"/>
<feature type="transmembrane region" description="Helical" evidence="1">
    <location>
        <begin position="49"/>
        <end position="70"/>
    </location>
</feature>
<dbReference type="KEGG" id="pchi:PC41400_11615"/>
<evidence type="ECO:0000313" key="3">
    <source>
        <dbReference type="EMBL" id="QAV18278.1"/>
    </source>
</evidence>
<proteinExistence type="predicted"/>
<reference evidence="3 4" key="1">
    <citation type="submission" date="2018-01" db="EMBL/GenBank/DDBJ databases">
        <title>The whole genome sequencing and assembly of Paenibacillus chitinolyticus KCCM 41400 strain.</title>
        <authorList>
            <person name="Kim J.-Y."/>
            <person name="Park M.-K."/>
            <person name="Lee Y.-J."/>
            <person name="Yi H."/>
            <person name="Bahn Y.-S."/>
            <person name="Kim J.F."/>
            <person name="Lee D.-W."/>
        </authorList>
    </citation>
    <scope>NUCLEOTIDE SEQUENCE [LARGE SCALE GENOMIC DNA]</scope>
    <source>
        <strain evidence="3 4">KCCM 41400</strain>
    </source>
</reference>
<reference evidence="2 5" key="2">
    <citation type="submission" date="2022-05" db="EMBL/GenBank/DDBJ databases">
        <title>Genome Sequencing of Bee-Associated Microbes.</title>
        <authorList>
            <person name="Dunlap C."/>
        </authorList>
    </citation>
    <scope>NUCLEOTIDE SEQUENCE [LARGE SCALE GENOMIC DNA]</scope>
    <source>
        <strain evidence="2 5">NRRL B-23120</strain>
    </source>
</reference>
<dbReference type="Proteomes" id="UP001527202">
    <property type="component" value="Unassembled WGS sequence"/>
</dbReference>